<dbReference type="EMBL" id="JBHSBL010000016">
    <property type="protein sequence ID" value="MFC4066790.1"/>
    <property type="molecule type" value="Genomic_DNA"/>
</dbReference>
<evidence type="ECO:0008006" key="4">
    <source>
        <dbReference type="Google" id="ProtNLM"/>
    </source>
</evidence>
<organism evidence="2 3">
    <name type="scientific">Actinoplanes subglobosus</name>
    <dbReference type="NCBI Taxonomy" id="1547892"/>
    <lineage>
        <taxon>Bacteria</taxon>
        <taxon>Bacillati</taxon>
        <taxon>Actinomycetota</taxon>
        <taxon>Actinomycetes</taxon>
        <taxon>Micromonosporales</taxon>
        <taxon>Micromonosporaceae</taxon>
        <taxon>Actinoplanes</taxon>
    </lineage>
</organism>
<name>A0ABV8IUV5_9ACTN</name>
<evidence type="ECO:0000256" key="1">
    <source>
        <dbReference type="SAM" id="MobiDB-lite"/>
    </source>
</evidence>
<feature type="region of interest" description="Disordered" evidence="1">
    <location>
        <begin position="202"/>
        <end position="238"/>
    </location>
</feature>
<keyword evidence="3" id="KW-1185">Reference proteome</keyword>
<dbReference type="Proteomes" id="UP001595867">
    <property type="component" value="Unassembled WGS sequence"/>
</dbReference>
<gene>
    <name evidence="2" type="ORF">ACFO0C_17770</name>
</gene>
<reference evidence="3" key="1">
    <citation type="journal article" date="2019" name="Int. J. Syst. Evol. Microbiol.">
        <title>The Global Catalogue of Microorganisms (GCM) 10K type strain sequencing project: providing services to taxonomists for standard genome sequencing and annotation.</title>
        <authorList>
            <consortium name="The Broad Institute Genomics Platform"/>
            <consortium name="The Broad Institute Genome Sequencing Center for Infectious Disease"/>
            <person name="Wu L."/>
            <person name="Ma J."/>
        </authorList>
    </citation>
    <scope>NUCLEOTIDE SEQUENCE [LARGE SCALE GENOMIC DNA]</scope>
    <source>
        <strain evidence="3">TBRC 5832</strain>
    </source>
</reference>
<comment type="caution">
    <text evidence="2">The sequence shown here is derived from an EMBL/GenBank/DDBJ whole genome shotgun (WGS) entry which is preliminary data.</text>
</comment>
<proteinExistence type="predicted"/>
<protein>
    <recommendedName>
        <fullName evidence="4">SAF domain-containing protein</fullName>
    </recommendedName>
</protein>
<sequence length="259" mass="26852">MYKSLSDLTLKLVAANLKKTDYKFMTDKSIIRNISLTVLGSAGVCALTLLTSAQQAQAAPPDDDPTAIAVVQDQKWAVASAAYRPPDDRVSTTTVLDPDHDDVAMPGGGIPPSLPPSPPIPVPGKGPIWYPAPGKLNSELAIRGDIVIGLVAVTQPTQAGPAELGDGPTAVTVLVQNQSQAVATVTYLSAVDLARSTDVLVPDKDNAANRDGGLPPHLPPSPPEPDPDDGTIWQPGPEGLTAKAAIQGDLATEPLGYVR</sequence>
<dbReference type="RefSeq" id="WP_378067762.1">
    <property type="nucleotide sequence ID" value="NZ_JBHSBL010000016.1"/>
</dbReference>
<evidence type="ECO:0000313" key="2">
    <source>
        <dbReference type="EMBL" id="MFC4066790.1"/>
    </source>
</evidence>
<accession>A0ABV8IUV5</accession>
<evidence type="ECO:0000313" key="3">
    <source>
        <dbReference type="Proteomes" id="UP001595867"/>
    </source>
</evidence>